<evidence type="ECO:0000256" key="8">
    <source>
        <dbReference type="PIRNR" id="PIRNR005719"/>
    </source>
</evidence>
<dbReference type="Gene3D" id="3.30.70.1620">
    <property type="match status" value="1"/>
</dbReference>
<dbReference type="GO" id="GO:0005634">
    <property type="term" value="C:nucleus"/>
    <property type="evidence" value="ECO:0007669"/>
    <property type="project" value="UniProtKB-SubCell"/>
</dbReference>
<evidence type="ECO:0000256" key="1">
    <source>
        <dbReference type="ARBA" id="ARBA00004123"/>
    </source>
</evidence>
<dbReference type="SUPFAM" id="SSF75553">
    <property type="entry name" value="Smc hinge domain"/>
    <property type="match status" value="1"/>
</dbReference>
<dbReference type="OMA" id="CPALDNM"/>
<evidence type="ECO:0000256" key="7">
    <source>
        <dbReference type="ARBA" id="ARBA00023242"/>
    </source>
</evidence>
<dbReference type="PANTHER" id="PTHR18937:SF172">
    <property type="entry name" value="STRUCTURAL MAINTENANCE OF CHROMOSOMES PROTEIN"/>
    <property type="match status" value="1"/>
</dbReference>
<evidence type="ECO:0000313" key="10">
    <source>
        <dbReference type="Proteomes" id="UP000001548"/>
    </source>
</evidence>
<dbReference type="HOGENOM" id="CLU_001042_4_1_1"/>
<reference evidence="9 10" key="1">
    <citation type="journal article" date="2007" name="Science">
        <title>Genomic minimalism in the early diverging intestinal parasite Giardia lamblia.</title>
        <authorList>
            <person name="Morrison H.G."/>
            <person name="McArthur A.G."/>
            <person name="Gillin F.D."/>
            <person name="Aley S.B."/>
            <person name="Adam R.D."/>
            <person name="Olsen G.J."/>
            <person name="Best A.A."/>
            <person name="Cande W.Z."/>
            <person name="Chen F."/>
            <person name="Cipriano M.J."/>
            <person name="Davids B.J."/>
            <person name="Dawson S.C."/>
            <person name="Elmendorf H.G."/>
            <person name="Hehl A.B."/>
            <person name="Holder M.E."/>
            <person name="Huse S.M."/>
            <person name="Kim U.U."/>
            <person name="Lasek-Nesselquist E."/>
            <person name="Manning G."/>
            <person name="Nigam A."/>
            <person name="Nixon J.E."/>
            <person name="Palm D."/>
            <person name="Passamaneck N.E."/>
            <person name="Prabhu A."/>
            <person name="Reich C.I."/>
            <person name="Reiner D.S."/>
            <person name="Samuelson J."/>
            <person name="Svard S.G."/>
            <person name="Sogin M.L."/>
        </authorList>
    </citation>
    <scope>NUCLEOTIDE SEQUENCE [LARGE SCALE GENOMIC DNA]</scope>
    <source>
        <strain evidence="9 10">WB C6</strain>
    </source>
</reference>
<dbReference type="InterPro" id="IPR036277">
    <property type="entry name" value="SMC_hinge_sf"/>
</dbReference>
<evidence type="ECO:0000256" key="2">
    <source>
        <dbReference type="ARBA" id="ARBA00006005"/>
    </source>
</evidence>
<dbReference type="PIRSF" id="PIRSF005719">
    <property type="entry name" value="SMC"/>
    <property type="match status" value="1"/>
</dbReference>
<comment type="subcellular location">
    <subcellularLocation>
        <location evidence="1 8">Nucleus</location>
    </subcellularLocation>
</comment>
<dbReference type="VEuPathDB" id="GiardiaDB:GL50803_17465"/>
<dbReference type="SMART" id="SM00968">
    <property type="entry name" value="SMC_hinge"/>
    <property type="match status" value="1"/>
</dbReference>
<dbReference type="EMBL" id="AACB03000001">
    <property type="protein sequence ID" value="KAE8306081.1"/>
    <property type="molecule type" value="Genomic_DNA"/>
</dbReference>
<organism evidence="9 10">
    <name type="scientific">Giardia intestinalis (strain ATCC 50803 / WB clone C6)</name>
    <name type="common">Giardia lamblia</name>
    <dbReference type="NCBI Taxonomy" id="184922"/>
    <lineage>
        <taxon>Eukaryota</taxon>
        <taxon>Metamonada</taxon>
        <taxon>Diplomonadida</taxon>
        <taxon>Hexamitidae</taxon>
        <taxon>Giardiinae</taxon>
        <taxon>Giardia</taxon>
    </lineage>
</organism>
<dbReference type="Gene3D" id="3.40.50.300">
    <property type="entry name" value="P-loop containing nucleotide triphosphate hydrolases"/>
    <property type="match status" value="2"/>
</dbReference>
<evidence type="ECO:0000313" key="9">
    <source>
        <dbReference type="EMBL" id="KAE8306081.1"/>
    </source>
</evidence>
<dbReference type="InterPro" id="IPR010935">
    <property type="entry name" value="SMC_hinge"/>
</dbReference>
<dbReference type="InterPro" id="IPR024704">
    <property type="entry name" value="SMC"/>
</dbReference>
<keyword evidence="4" id="KW-0067">ATP-binding</keyword>
<evidence type="ECO:0000256" key="3">
    <source>
        <dbReference type="ARBA" id="ARBA00022741"/>
    </source>
</evidence>
<dbReference type="Pfam" id="PF02463">
    <property type="entry name" value="SMC_N"/>
    <property type="match status" value="1"/>
</dbReference>
<proteinExistence type="inferred from homology"/>
<dbReference type="GeneID" id="5701448"/>
<accession>A8B9Q0</accession>
<keyword evidence="6" id="KW-0226">DNA condensation</keyword>
<evidence type="ECO:0000256" key="4">
    <source>
        <dbReference type="ARBA" id="ARBA00022840"/>
    </source>
</evidence>
<comment type="caution">
    <text evidence="9">The sequence shown here is derived from an EMBL/GenBank/DDBJ whole genome shotgun (WGS) entry which is preliminary data.</text>
</comment>
<dbReference type="FunCoup" id="A8B9Q0">
    <property type="interactions" value="183"/>
</dbReference>
<evidence type="ECO:0000256" key="6">
    <source>
        <dbReference type="ARBA" id="ARBA00023067"/>
    </source>
</evidence>
<keyword evidence="10" id="KW-1185">Reference proteome</keyword>
<dbReference type="STRING" id="184922.A8B9Q0"/>
<dbReference type="GO" id="GO:0016887">
    <property type="term" value="F:ATP hydrolysis activity"/>
    <property type="evidence" value="ECO:0007669"/>
    <property type="project" value="InterPro"/>
</dbReference>
<protein>
    <recommendedName>
        <fullName evidence="8">Structural maintenance of chromosomes protein</fullName>
    </recommendedName>
</protein>
<keyword evidence="5" id="KW-0175">Coiled coil</keyword>
<dbReference type="SUPFAM" id="SSF52540">
    <property type="entry name" value="P-loop containing nucleoside triphosphate hydrolases"/>
    <property type="match status" value="1"/>
</dbReference>
<evidence type="ECO:0000256" key="5">
    <source>
        <dbReference type="ARBA" id="ARBA00023054"/>
    </source>
</evidence>
<keyword evidence="3" id="KW-0547">Nucleotide-binding</keyword>
<dbReference type="RefSeq" id="XP_001708534.1">
    <property type="nucleotide sequence ID" value="XM_001708482.1"/>
</dbReference>
<dbReference type="Proteomes" id="UP000001548">
    <property type="component" value="Unassembled WGS sequence"/>
</dbReference>
<dbReference type="KEGG" id="gla:GL50803_0017465"/>
<dbReference type="Gene3D" id="1.10.287.1490">
    <property type="match status" value="2"/>
</dbReference>
<name>A8B9Q0_GIAIC</name>
<dbReference type="PANTHER" id="PTHR18937">
    <property type="entry name" value="STRUCTURAL MAINTENANCE OF CHROMOSOMES SMC FAMILY MEMBER"/>
    <property type="match status" value="1"/>
</dbReference>
<dbReference type="Pfam" id="PF06470">
    <property type="entry name" value="SMC_hinge"/>
    <property type="match status" value="1"/>
</dbReference>
<dbReference type="InterPro" id="IPR027417">
    <property type="entry name" value="P-loop_NTPase"/>
</dbReference>
<dbReference type="InterPro" id="IPR003395">
    <property type="entry name" value="RecF/RecN/SMC_N"/>
</dbReference>
<dbReference type="GO" id="GO:0005524">
    <property type="term" value="F:ATP binding"/>
    <property type="evidence" value="ECO:0007669"/>
    <property type="project" value="UniProtKB-KW"/>
</dbReference>
<sequence length="1435" mass="160607">MARIILTKLRLVNFKSYAGEHVLGPFKPSFSCILGANGSGKSNVIDSLLFVFGWRARALRHSRLADLIHTSSEHPELDHARVDVYFTLWDDSQDAAVPGAEFTISRAVRRKSSESYYEINAMRATQADIVTFMRERGMDLSSHRFLILQGEIEQVSLMKPRNAESLLDLQTEAFLKHLRDKTQNPPNLDSVTSAGEGGLLEFLENIVGTHKHVPVIAQLTAETQLLEEARSQVRTRLRTAVSYRDELEEQHAAVVDSLKSLAEGTKLYARYSQVQAFSQRKLIAARRIEQQQLRQQSEHLVNERLSPLNVEISSIETEVGKLNDRLKELAALEKGCTERMRELEVEKTVTEEKLDLHVSWLTKCDVEIASHEAAIQQYQAEMNEFPAREQALRHEIASLDGIISELSDKLFKAGGSQAGKKGAGEELETISQNIVPLRKQLIGVTARLSTIRQSGLATAAALGELCCNIMLWILLIGTSLKSLMESLESYVNSSQLLSGIEERLQEYQQVQNKNRLLHAEKAQLQALLVELQERLKAVDASQDVLREQTETERMLLDAQAKGILKGIYGRVGSLALVASQDINLAAISAFGGSLNMIVVDSMENIELALRFLREQRRGVTNFIDLSRVSDQYRKYIAGQPQVNVPPGTVLFLDQLHVRDEACRPALWHVVRDTLLCEDMNLANRLTSGRGATQRVVTYEGDVFDPSGVISGGGDKAKTLRGGRGFALGTGASGARGRDLGEDEAVHRRKLKNDISVEIDTIHEKLEGLNSELETCRRALAQTTLSEEAAAKSAITAKITAFQDEFSKARELIFRALSSLRSSFASSVLAKSAIEITALVRNEVSDLYHALEEQDVSGCGDIENALHNLMGLCPTLLSISEDTLSEFPDIGPALLSTSMSHHLKSLKNSALASILSMGLFGDIFSGGEPSNRDVTDVLDQCADAFTTRSIPCSIFIFHADMRQMILLGDQELQLKSEEERLSNEIQALEALTRKIEENQANNEQIEIKRNLNIHSEKQKELTKALQEASINQKKLEPRIARTRKQITELQNNRHRFQNEINNYRHKLQELDQQRETLSSEKLPHLQTETSTLKTQLTEAGNRHSSVVSQREELLKELHDLEQGIQTIEQTIQTKEAECRRHIAKYTEHLHLLDKLFSTLQLTVFNFADLGIVLNPQSVEVLANQQNIDAVQELCMFPQRELDSQEVSDLVLELYGGIKVDKKAAKSLETGLDLDTSTALLIEYRTRAQAVFERQAEFQSISASYDTKKAELNAKRDQRASEFITAFTLINTYLRDIYKTLTLGGDAQLEFINQFDPFDGVLFSVMPPRKSWKQICNLSGGEKTLSSLSLIFALHCYKPTPLYVMDEIDAALDFRNVSIIAKYIKGRTKNAQFIVISLRNNTFELADRLVGIYKQGNCSRCIICDPDAVLAKVRVSE</sequence>
<comment type="similarity">
    <text evidence="2">Belongs to the SMC family. SMC4 subfamily.</text>
</comment>
<gene>
    <name evidence="9" type="ORF">GL50803_0017465</name>
</gene>
<dbReference type="GO" id="GO:0007076">
    <property type="term" value="P:mitotic chromosome condensation"/>
    <property type="evidence" value="ECO:0000318"/>
    <property type="project" value="GO_Central"/>
</dbReference>
<keyword evidence="7 8" id="KW-0539">Nucleus</keyword>
<dbReference type="GO" id="GO:0000796">
    <property type="term" value="C:condensin complex"/>
    <property type="evidence" value="ECO:0000318"/>
    <property type="project" value="GO_Central"/>
</dbReference>
<dbReference type="Gene3D" id="1.20.1060.20">
    <property type="match status" value="1"/>
</dbReference>